<evidence type="ECO:0000256" key="7">
    <source>
        <dbReference type="ARBA" id="ARBA00035179"/>
    </source>
</evidence>
<dbReference type="OrthoDB" id="10252718at2759"/>
<keyword evidence="5" id="KW-0687">Ribonucleoprotein</keyword>
<evidence type="ECO:0000256" key="5">
    <source>
        <dbReference type="ARBA" id="ARBA00023274"/>
    </source>
</evidence>
<keyword evidence="2" id="KW-0809">Transit peptide</keyword>
<dbReference type="STRING" id="1051891.A0A0C3QWM3"/>
<evidence type="ECO:0000256" key="4">
    <source>
        <dbReference type="ARBA" id="ARBA00023128"/>
    </source>
</evidence>
<dbReference type="GO" id="GO:0003735">
    <property type="term" value="F:structural constituent of ribosome"/>
    <property type="evidence" value="ECO:0007669"/>
    <property type="project" value="TreeGrafter"/>
</dbReference>
<feature type="compositionally biased region" description="Basic residues" evidence="8">
    <location>
        <begin position="118"/>
        <end position="127"/>
    </location>
</feature>
<name>A0A0C3QWM3_9AGAM</name>
<accession>A0A0C3QWM3</accession>
<feature type="compositionally biased region" description="Low complexity" evidence="8">
    <location>
        <begin position="30"/>
        <end position="56"/>
    </location>
</feature>
<protein>
    <recommendedName>
        <fullName evidence="7">Large ribosomal subunit protein mL54</fullName>
    </recommendedName>
</protein>
<dbReference type="PANTHER" id="PTHR28595:SF1">
    <property type="entry name" value="LARGE RIBOSOMAL SUBUNIT PROTEIN ML54"/>
    <property type="match status" value="1"/>
</dbReference>
<reference evidence="9 10" key="1">
    <citation type="submission" date="2014-04" db="EMBL/GenBank/DDBJ databases">
        <authorList>
            <consortium name="DOE Joint Genome Institute"/>
            <person name="Kuo A."/>
            <person name="Girlanda M."/>
            <person name="Perotto S."/>
            <person name="Kohler A."/>
            <person name="Nagy L.G."/>
            <person name="Floudas D."/>
            <person name="Copeland A."/>
            <person name="Barry K.W."/>
            <person name="Cichocki N."/>
            <person name="Veneault-Fourrey C."/>
            <person name="LaButti K."/>
            <person name="Lindquist E.A."/>
            <person name="Lipzen A."/>
            <person name="Lundell T."/>
            <person name="Morin E."/>
            <person name="Murat C."/>
            <person name="Sun H."/>
            <person name="Tunlid A."/>
            <person name="Henrissat B."/>
            <person name="Grigoriev I.V."/>
            <person name="Hibbett D.S."/>
            <person name="Martin F."/>
            <person name="Nordberg H.P."/>
            <person name="Cantor M.N."/>
            <person name="Hua S.X."/>
        </authorList>
    </citation>
    <scope>NUCLEOTIDE SEQUENCE [LARGE SCALE GENOMIC DNA]</scope>
    <source>
        <strain evidence="9 10">MUT 4182</strain>
    </source>
</reference>
<proteinExistence type="inferred from homology"/>
<gene>
    <name evidence="9" type="ORF">M407DRAFT_241106</name>
</gene>
<sequence>MNFVSTVRPSWRASTRAGKLASGYRQYAKATPSASAPAASSQPPTATEPEAPGTAPRSSCLPGTVLEGFTWLKDQKPVIAKPDEEYPPWLWSLLERKVEDPKKPSPLPPPGSREAQRALRKANRKNIKTSNFMKAQ</sequence>
<feature type="region of interest" description="Disordered" evidence="8">
    <location>
        <begin position="99"/>
        <end position="136"/>
    </location>
</feature>
<evidence type="ECO:0000256" key="8">
    <source>
        <dbReference type="SAM" id="MobiDB-lite"/>
    </source>
</evidence>
<evidence type="ECO:0000313" key="9">
    <source>
        <dbReference type="EMBL" id="KIO33304.1"/>
    </source>
</evidence>
<dbReference type="AlphaFoldDB" id="A0A0C3QWM3"/>
<organism evidence="9 10">
    <name type="scientific">Tulasnella calospora MUT 4182</name>
    <dbReference type="NCBI Taxonomy" id="1051891"/>
    <lineage>
        <taxon>Eukaryota</taxon>
        <taxon>Fungi</taxon>
        <taxon>Dikarya</taxon>
        <taxon>Basidiomycota</taxon>
        <taxon>Agaricomycotina</taxon>
        <taxon>Agaricomycetes</taxon>
        <taxon>Cantharellales</taxon>
        <taxon>Tulasnellaceae</taxon>
        <taxon>Tulasnella</taxon>
    </lineage>
</organism>
<dbReference type="InterPro" id="IPR013870">
    <property type="entry name" value="Ribosomal_mL54"/>
</dbReference>
<evidence type="ECO:0000256" key="3">
    <source>
        <dbReference type="ARBA" id="ARBA00022980"/>
    </source>
</evidence>
<comment type="similarity">
    <text evidence="6">Belongs to the mitochondrion-specific ribosomal protein mL54 family.</text>
</comment>
<dbReference type="Pfam" id="PF08561">
    <property type="entry name" value="Ribosomal_L37"/>
    <property type="match status" value="1"/>
</dbReference>
<dbReference type="GO" id="GO:0005762">
    <property type="term" value="C:mitochondrial large ribosomal subunit"/>
    <property type="evidence" value="ECO:0007669"/>
    <property type="project" value="TreeGrafter"/>
</dbReference>
<evidence type="ECO:0000256" key="6">
    <source>
        <dbReference type="ARBA" id="ARBA00033752"/>
    </source>
</evidence>
<keyword evidence="3" id="KW-0689">Ribosomal protein</keyword>
<dbReference type="Proteomes" id="UP000054248">
    <property type="component" value="Unassembled WGS sequence"/>
</dbReference>
<feature type="region of interest" description="Disordered" evidence="8">
    <location>
        <begin position="21"/>
        <end position="61"/>
    </location>
</feature>
<dbReference type="HOGENOM" id="CLU_144297_0_1_1"/>
<dbReference type="PANTHER" id="PTHR28595">
    <property type="entry name" value="39S RIBOSOMAL PROTEIN L54, MITOCHONDRIAL"/>
    <property type="match status" value="1"/>
</dbReference>
<dbReference type="EMBL" id="KN822949">
    <property type="protein sequence ID" value="KIO33304.1"/>
    <property type="molecule type" value="Genomic_DNA"/>
</dbReference>
<reference evidence="10" key="2">
    <citation type="submission" date="2015-01" db="EMBL/GenBank/DDBJ databases">
        <title>Evolutionary Origins and Diversification of the Mycorrhizal Mutualists.</title>
        <authorList>
            <consortium name="DOE Joint Genome Institute"/>
            <consortium name="Mycorrhizal Genomics Consortium"/>
            <person name="Kohler A."/>
            <person name="Kuo A."/>
            <person name="Nagy L.G."/>
            <person name="Floudas D."/>
            <person name="Copeland A."/>
            <person name="Barry K.W."/>
            <person name="Cichocki N."/>
            <person name="Veneault-Fourrey C."/>
            <person name="LaButti K."/>
            <person name="Lindquist E.A."/>
            <person name="Lipzen A."/>
            <person name="Lundell T."/>
            <person name="Morin E."/>
            <person name="Murat C."/>
            <person name="Riley R."/>
            <person name="Ohm R."/>
            <person name="Sun H."/>
            <person name="Tunlid A."/>
            <person name="Henrissat B."/>
            <person name="Grigoriev I.V."/>
            <person name="Hibbett D.S."/>
            <person name="Martin F."/>
        </authorList>
    </citation>
    <scope>NUCLEOTIDE SEQUENCE [LARGE SCALE GENOMIC DNA]</scope>
    <source>
        <strain evidence="10">MUT 4182</strain>
    </source>
</reference>
<comment type="subcellular location">
    <subcellularLocation>
        <location evidence="1">Mitochondrion</location>
    </subcellularLocation>
</comment>
<keyword evidence="10" id="KW-1185">Reference proteome</keyword>
<keyword evidence="4" id="KW-0496">Mitochondrion</keyword>
<evidence type="ECO:0000256" key="1">
    <source>
        <dbReference type="ARBA" id="ARBA00004173"/>
    </source>
</evidence>
<evidence type="ECO:0000256" key="2">
    <source>
        <dbReference type="ARBA" id="ARBA00022946"/>
    </source>
</evidence>
<evidence type="ECO:0000313" key="10">
    <source>
        <dbReference type="Proteomes" id="UP000054248"/>
    </source>
</evidence>